<organism evidence="1 2">
    <name type="scientific">Acidithiobacillus caldus (strain SM-1)</name>
    <dbReference type="NCBI Taxonomy" id="990288"/>
    <lineage>
        <taxon>Bacteria</taxon>
        <taxon>Pseudomonadati</taxon>
        <taxon>Pseudomonadota</taxon>
        <taxon>Acidithiobacillia</taxon>
        <taxon>Acidithiobacillales</taxon>
        <taxon>Acidithiobacillaceae</taxon>
        <taxon>Acidithiobacillus</taxon>
    </lineage>
</organism>
<accession>F9ZLH5</accession>
<dbReference type="Proteomes" id="UP000006135">
    <property type="component" value="Chromosome"/>
</dbReference>
<proteinExistence type="predicted"/>
<dbReference type="AlphaFoldDB" id="F9ZLH5"/>
<keyword evidence="2" id="KW-1185">Reference proteome</keyword>
<name>F9ZLH5_ACICS</name>
<dbReference type="STRING" id="990288.Atc_1076"/>
<sequence>MYLPSGLCQKIVGGSLVPGK</sequence>
<dbReference type="HOGENOM" id="CLU_3428066_0_0_6"/>
<evidence type="ECO:0000313" key="1">
    <source>
        <dbReference type="EMBL" id="AEK57725.1"/>
    </source>
</evidence>
<protein>
    <submittedName>
        <fullName evidence="1">Uncharacterized protein</fullName>
    </submittedName>
</protein>
<gene>
    <name evidence="1" type="ordered locus">Atc_1076</name>
</gene>
<dbReference type="KEGG" id="acu:Atc_1076"/>
<reference evidence="1 2" key="1">
    <citation type="journal article" date="2011" name="J. Genet. Genomics">
        <title>Unraveling the Acidithiobacillus caldus complete genome and its central metabolisms for carbon assimilation.</title>
        <authorList>
            <person name="You X.Y."/>
            <person name="Guo X."/>
            <person name="Zheng H.J."/>
            <person name="Zhang M.J."/>
            <person name="Liu L.J."/>
            <person name="Zhu Y.Q."/>
            <person name="Zhu B."/>
            <person name="Wang S.Y."/>
            <person name="Zhao G.P."/>
            <person name="Poetsch A."/>
            <person name="Jiang C.Y."/>
            <person name="Liu S.J."/>
        </authorList>
    </citation>
    <scope>NUCLEOTIDE SEQUENCE [LARGE SCALE GENOMIC DNA]</scope>
    <source>
        <strain evidence="1 2">SM-1</strain>
    </source>
</reference>
<evidence type="ECO:0000313" key="2">
    <source>
        <dbReference type="Proteomes" id="UP000006135"/>
    </source>
</evidence>
<dbReference type="EMBL" id="CP002573">
    <property type="protein sequence ID" value="AEK57725.1"/>
    <property type="molecule type" value="Genomic_DNA"/>
</dbReference>